<dbReference type="SUPFAM" id="SSF81383">
    <property type="entry name" value="F-box domain"/>
    <property type="match status" value="1"/>
</dbReference>
<dbReference type="PANTHER" id="PTHR34223">
    <property type="entry name" value="OS11G0201299 PROTEIN"/>
    <property type="match status" value="1"/>
</dbReference>
<reference evidence="3" key="1">
    <citation type="submission" date="2022-08" db="EMBL/GenBank/DDBJ databases">
        <authorList>
            <person name="Marques A."/>
        </authorList>
    </citation>
    <scope>NUCLEOTIDE SEQUENCE</scope>
    <source>
        <strain evidence="3">RhyPub2mFocal</strain>
        <tissue evidence="3">Leaves</tissue>
    </source>
</reference>
<protein>
    <submittedName>
        <fullName evidence="3">FBD-associated F-box protein</fullName>
    </submittedName>
</protein>
<dbReference type="InterPro" id="IPR055411">
    <property type="entry name" value="LRR_FXL15/At3g58940/PEG3-like"/>
</dbReference>
<dbReference type="Gene3D" id="3.80.10.10">
    <property type="entry name" value="Ribonuclease Inhibitor"/>
    <property type="match status" value="1"/>
</dbReference>
<dbReference type="AlphaFoldDB" id="A0AAV8EWT5"/>
<proteinExistence type="predicted"/>
<sequence length="413" mass="48409">MKNVKMHNDWISDLHDSLLIHILSLLKTKQAVQTCVLSKRWRNLWTYIPRRYFDFADFFSDDVDYDDIKEYDMKFERFVTAVLQKQDTPVLDSFKLVYDNRDGESNAITEWILCALNWKPRILDIYVDRYLMIDLPDLLFDCKSLEKMTLQFEGFVYYKPFKTGNLPSLKKLELSNWKIDDYLINILMSGCPVLEDLTLSGCTVVTHIISSNKLKHLFIDDFYFRERITISIPSLSSLVIHSEKGRISLMNMSSLVMARVMFFSYFTFPNPVHDILKGLSDVTNLEIILSGGIAKAILKHELSNCATFKNLKSLHVDGYMIEDFHLIALFLQHTPNLEKLTLRHREPHPLPDVKPRTSKNFPMKITIKRKHLQLVEIIYEANHERVYQLVKILHIYLKSIGKIYMHLEIPLAL</sequence>
<organism evidence="3 4">
    <name type="scientific">Rhynchospora pubera</name>
    <dbReference type="NCBI Taxonomy" id="906938"/>
    <lineage>
        <taxon>Eukaryota</taxon>
        <taxon>Viridiplantae</taxon>
        <taxon>Streptophyta</taxon>
        <taxon>Embryophyta</taxon>
        <taxon>Tracheophyta</taxon>
        <taxon>Spermatophyta</taxon>
        <taxon>Magnoliopsida</taxon>
        <taxon>Liliopsida</taxon>
        <taxon>Poales</taxon>
        <taxon>Cyperaceae</taxon>
        <taxon>Cyperoideae</taxon>
        <taxon>Rhynchosporeae</taxon>
        <taxon>Rhynchospora</taxon>
    </lineage>
</organism>
<dbReference type="Proteomes" id="UP001140206">
    <property type="component" value="Chromosome 3"/>
</dbReference>
<feature type="domain" description="F-box/LRR-repeat protein 15/At3g58940/PEG3-like LRR" evidence="2">
    <location>
        <begin position="132"/>
        <end position="243"/>
    </location>
</feature>
<dbReference type="Pfam" id="PF24758">
    <property type="entry name" value="LRR_At5g56370"/>
    <property type="match status" value="1"/>
</dbReference>
<dbReference type="SUPFAM" id="SSF52047">
    <property type="entry name" value="RNI-like"/>
    <property type="match status" value="1"/>
</dbReference>
<dbReference type="EMBL" id="JAMFTS010000003">
    <property type="protein sequence ID" value="KAJ4782748.1"/>
    <property type="molecule type" value="Genomic_DNA"/>
</dbReference>
<evidence type="ECO:0000313" key="4">
    <source>
        <dbReference type="Proteomes" id="UP001140206"/>
    </source>
</evidence>
<dbReference type="InterPro" id="IPR053197">
    <property type="entry name" value="F-box_SCFL_complex_component"/>
</dbReference>
<dbReference type="InterPro" id="IPR001810">
    <property type="entry name" value="F-box_dom"/>
</dbReference>
<comment type="caution">
    <text evidence="3">The sequence shown here is derived from an EMBL/GenBank/DDBJ whole genome shotgun (WGS) entry which is preliminary data.</text>
</comment>
<dbReference type="Gene3D" id="1.20.1280.50">
    <property type="match status" value="1"/>
</dbReference>
<evidence type="ECO:0000313" key="3">
    <source>
        <dbReference type="EMBL" id="KAJ4782748.1"/>
    </source>
</evidence>
<dbReference type="PANTHER" id="PTHR34223:SF51">
    <property type="entry name" value="OS06G0556300 PROTEIN"/>
    <property type="match status" value="1"/>
</dbReference>
<evidence type="ECO:0000259" key="1">
    <source>
        <dbReference type="Pfam" id="PF00646"/>
    </source>
</evidence>
<feature type="domain" description="F-box" evidence="1">
    <location>
        <begin position="11"/>
        <end position="47"/>
    </location>
</feature>
<accession>A0AAV8EWT5</accession>
<dbReference type="Pfam" id="PF00646">
    <property type="entry name" value="F-box"/>
    <property type="match status" value="1"/>
</dbReference>
<keyword evidence="4" id="KW-1185">Reference proteome</keyword>
<name>A0AAV8EWT5_9POAL</name>
<dbReference type="InterPro" id="IPR032675">
    <property type="entry name" value="LRR_dom_sf"/>
</dbReference>
<dbReference type="InterPro" id="IPR036047">
    <property type="entry name" value="F-box-like_dom_sf"/>
</dbReference>
<evidence type="ECO:0000259" key="2">
    <source>
        <dbReference type="Pfam" id="PF24758"/>
    </source>
</evidence>
<gene>
    <name evidence="3" type="ORF">LUZ62_067005</name>
</gene>